<name>A0ABC8YJ47_9POAL</name>
<dbReference type="PROSITE" id="PS50089">
    <property type="entry name" value="ZF_RING_2"/>
    <property type="match status" value="1"/>
</dbReference>
<feature type="domain" description="RING-type" evidence="3">
    <location>
        <begin position="51"/>
        <end position="98"/>
    </location>
</feature>
<dbReference type="GO" id="GO:0008270">
    <property type="term" value="F:zinc ion binding"/>
    <property type="evidence" value="ECO:0007669"/>
    <property type="project" value="UniProtKB-KW"/>
</dbReference>
<reference evidence="4" key="1">
    <citation type="submission" date="2024-10" db="EMBL/GenBank/DDBJ databases">
        <authorList>
            <person name="Ryan C."/>
        </authorList>
    </citation>
    <scope>NUCLEOTIDE SEQUENCE [LARGE SCALE GENOMIC DNA]</scope>
</reference>
<evidence type="ECO:0000259" key="3">
    <source>
        <dbReference type="PROSITE" id="PS50089"/>
    </source>
</evidence>
<dbReference type="SUPFAM" id="SSF57850">
    <property type="entry name" value="RING/U-box"/>
    <property type="match status" value="1"/>
</dbReference>
<proteinExistence type="predicted"/>
<feature type="region of interest" description="Disordered" evidence="2">
    <location>
        <begin position="1"/>
        <end position="45"/>
    </location>
</feature>
<dbReference type="InterPro" id="IPR001841">
    <property type="entry name" value="Znf_RING"/>
</dbReference>
<accession>A0ABC8YJ47</accession>
<protein>
    <recommendedName>
        <fullName evidence="3">RING-type domain-containing protein</fullName>
    </recommendedName>
</protein>
<dbReference type="InterPro" id="IPR037381">
    <property type="entry name" value="RFWD3"/>
</dbReference>
<dbReference type="Gene3D" id="3.30.40.10">
    <property type="entry name" value="Zinc/RING finger domain, C3HC4 (zinc finger)"/>
    <property type="match status" value="1"/>
</dbReference>
<dbReference type="PANTHER" id="PTHR16047:SF14">
    <property type="entry name" value="RING-TYPE DOMAIN-CONTAINING PROTEIN"/>
    <property type="match status" value="1"/>
</dbReference>
<dbReference type="Proteomes" id="UP001497457">
    <property type="component" value="Chromosome 16b"/>
</dbReference>
<dbReference type="EMBL" id="OZ075126">
    <property type="protein sequence ID" value="CAL4941794.1"/>
    <property type="molecule type" value="Genomic_DNA"/>
</dbReference>
<dbReference type="InterPro" id="IPR013083">
    <property type="entry name" value="Znf_RING/FYVE/PHD"/>
</dbReference>
<keyword evidence="1" id="KW-0479">Metal-binding</keyword>
<dbReference type="AlphaFoldDB" id="A0ABC8YJ47"/>
<gene>
    <name evidence="4" type="ORF">URODEC1_LOCUS33210</name>
</gene>
<keyword evidence="1" id="KW-0862">Zinc</keyword>
<evidence type="ECO:0000313" key="4">
    <source>
        <dbReference type="EMBL" id="CAL4941794.1"/>
    </source>
</evidence>
<keyword evidence="5" id="KW-1185">Reference proteome</keyword>
<feature type="compositionally biased region" description="Acidic residues" evidence="2">
    <location>
        <begin position="13"/>
        <end position="29"/>
    </location>
</feature>
<keyword evidence="1" id="KW-0863">Zinc-finger</keyword>
<evidence type="ECO:0000313" key="5">
    <source>
        <dbReference type="Proteomes" id="UP001497457"/>
    </source>
</evidence>
<evidence type="ECO:0000256" key="2">
    <source>
        <dbReference type="SAM" id="MobiDB-lite"/>
    </source>
</evidence>
<dbReference type="PANTHER" id="PTHR16047">
    <property type="entry name" value="RFWD3 PROTEIN"/>
    <property type="match status" value="1"/>
</dbReference>
<evidence type="ECO:0000256" key="1">
    <source>
        <dbReference type="PROSITE-ProRule" id="PRU00175"/>
    </source>
</evidence>
<sequence>MPPPAEIHTGADSDADDAAVETEDNEVAEEGLGRDGAKVSSAAAGRPPACCSLCMDPWTCYDAHRICCIPCGHVYGKSCLVRWLQHCGNTSAKCPQCHEQFELKNIIDLYAPGDLLDGCCHMQEIKALVIAQVSEATVTKVAMELQSRLDEAYAKNITALLSNLTKTYQEQLDRDVGAMVKTFVSMKEQMKKMAEQNATPMDLIEFVEQSYAQLPIPSHPPPDGTSEVVLSARDCLICRRNVSL</sequence>
<organism evidence="4 5">
    <name type="scientific">Urochloa decumbens</name>
    <dbReference type="NCBI Taxonomy" id="240449"/>
    <lineage>
        <taxon>Eukaryota</taxon>
        <taxon>Viridiplantae</taxon>
        <taxon>Streptophyta</taxon>
        <taxon>Embryophyta</taxon>
        <taxon>Tracheophyta</taxon>
        <taxon>Spermatophyta</taxon>
        <taxon>Magnoliopsida</taxon>
        <taxon>Liliopsida</taxon>
        <taxon>Poales</taxon>
        <taxon>Poaceae</taxon>
        <taxon>PACMAD clade</taxon>
        <taxon>Panicoideae</taxon>
        <taxon>Panicodae</taxon>
        <taxon>Paniceae</taxon>
        <taxon>Melinidinae</taxon>
        <taxon>Urochloa</taxon>
    </lineage>
</organism>